<dbReference type="Proteomes" id="UP000039021">
    <property type="component" value="Unassembled WGS sequence"/>
</dbReference>
<dbReference type="AlphaFoldDB" id="A0A916L9H9"/>
<comment type="caution">
    <text evidence="1">The sequence shown here is derived from an EMBL/GenBank/DDBJ whole genome shotgun (WGS) entry which is preliminary data.</text>
</comment>
<gene>
    <name evidence="1" type="ORF">ERS007739_01065</name>
</gene>
<evidence type="ECO:0000313" key="2">
    <source>
        <dbReference type="Proteomes" id="UP000039021"/>
    </source>
</evidence>
<name>A0A916L9H9_MYCTX</name>
<proteinExistence type="predicted"/>
<dbReference type="EMBL" id="CSBK01000367">
    <property type="protein sequence ID" value="COX31538.1"/>
    <property type="molecule type" value="Genomic_DNA"/>
</dbReference>
<organism evidence="1 2">
    <name type="scientific">Mycobacterium tuberculosis</name>
    <dbReference type="NCBI Taxonomy" id="1773"/>
    <lineage>
        <taxon>Bacteria</taxon>
        <taxon>Bacillati</taxon>
        <taxon>Actinomycetota</taxon>
        <taxon>Actinomycetes</taxon>
        <taxon>Mycobacteriales</taxon>
        <taxon>Mycobacteriaceae</taxon>
        <taxon>Mycobacterium</taxon>
        <taxon>Mycobacterium tuberculosis complex</taxon>
    </lineage>
</organism>
<evidence type="ECO:0000313" key="1">
    <source>
        <dbReference type="EMBL" id="COX31538.1"/>
    </source>
</evidence>
<reference evidence="2" key="1">
    <citation type="submission" date="2015-03" db="EMBL/GenBank/DDBJ databases">
        <authorList>
            <consortium name="Pathogen Informatics"/>
        </authorList>
    </citation>
    <scope>NUCLEOTIDE SEQUENCE [LARGE SCALE GENOMIC DNA]</scope>
    <source>
        <strain evidence="2">N09902308</strain>
    </source>
</reference>
<accession>A0A916L9H9</accession>
<protein>
    <submittedName>
        <fullName evidence="1">Uncharacterized protein</fullName>
    </submittedName>
</protein>
<sequence length="43" mass="4348">MNCHITPGSSGEPKFRQLVTATGVAPVTATLRYASANASCAPA</sequence>